<evidence type="ECO:0000256" key="8">
    <source>
        <dbReference type="ARBA" id="ARBA00023034"/>
    </source>
</evidence>
<dbReference type="PANTHER" id="PTHR11711">
    <property type="entry name" value="ADP RIBOSYLATION FACTOR-RELATED"/>
    <property type="match status" value="1"/>
</dbReference>
<feature type="signal peptide" evidence="13">
    <location>
        <begin position="1"/>
        <end position="15"/>
    </location>
</feature>
<comment type="subcellular location">
    <subcellularLocation>
        <location evidence="1">Golgi apparatus</location>
    </subcellularLocation>
</comment>
<dbReference type="PRINTS" id="PR00328">
    <property type="entry name" value="SAR1GTPBP"/>
</dbReference>
<evidence type="ECO:0000259" key="14">
    <source>
        <dbReference type="SMART" id="SM00645"/>
    </source>
</evidence>
<feature type="binding site" evidence="11">
    <location>
        <position position="368"/>
    </location>
    <ligand>
        <name>GTP</name>
        <dbReference type="ChEBI" id="CHEBI:37565"/>
    </ligand>
</feature>
<feature type="chain" id="PRO_5043944751" evidence="13">
    <location>
        <begin position="16"/>
        <end position="481"/>
    </location>
</feature>
<dbReference type="InterPro" id="IPR038765">
    <property type="entry name" value="Papain-like_cys_pep_sf"/>
</dbReference>
<keyword evidence="12" id="KW-0460">Magnesium</keyword>
<evidence type="ECO:0000256" key="10">
    <source>
        <dbReference type="ARBA" id="ARBA00023288"/>
    </source>
</evidence>
<organism evidence="15 16">
    <name type="scientific">Anaeramoeba flamelloides</name>
    <dbReference type="NCBI Taxonomy" id="1746091"/>
    <lineage>
        <taxon>Eukaryota</taxon>
        <taxon>Metamonada</taxon>
        <taxon>Anaeramoebidae</taxon>
        <taxon>Anaeramoeba</taxon>
    </lineage>
</organism>
<keyword evidence="4" id="KW-0519">Myristate</keyword>
<dbReference type="Gene3D" id="3.90.70.10">
    <property type="entry name" value="Cysteine proteinases"/>
    <property type="match status" value="1"/>
</dbReference>
<dbReference type="PROSITE" id="PS51417">
    <property type="entry name" value="ARF"/>
    <property type="match status" value="1"/>
</dbReference>
<keyword evidence="8" id="KW-0333">Golgi apparatus</keyword>
<dbReference type="Gene3D" id="3.40.50.300">
    <property type="entry name" value="P-loop containing nucleotide triphosphate hydrolases"/>
    <property type="match status" value="1"/>
</dbReference>
<reference evidence="15" key="1">
    <citation type="submission" date="2022-08" db="EMBL/GenBank/DDBJ databases">
        <title>Novel sulphate-reducing endosymbionts in the free-living metamonad Anaeramoeba.</title>
        <authorList>
            <person name="Jerlstrom-Hultqvist J."/>
            <person name="Cepicka I."/>
            <person name="Gallot-Lavallee L."/>
            <person name="Salas-Leiva D."/>
            <person name="Curtis B.A."/>
            <person name="Zahonova K."/>
            <person name="Pipaliya S."/>
            <person name="Dacks J."/>
            <person name="Roger A.J."/>
        </authorList>
    </citation>
    <scope>NUCLEOTIDE SEQUENCE</scope>
    <source>
        <strain evidence="15">Busselton2</strain>
    </source>
</reference>
<keyword evidence="3" id="KW-0813">Transport</keyword>
<gene>
    <name evidence="15" type="ORF">M0812_21260</name>
</gene>
<accession>A0AAV7YUI6</accession>
<keyword evidence="5 11" id="KW-0547">Nucleotide-binding</keyword>
<sequence>MYWAFIILLVSAVFANQAIIDEVNAKQNLWVAGPSKFDSWTNEEIKQMLNPMITKTEVQVTLESVSVPDSFEFYDNYDCFTKVMDQAKCGSCWAFGTATSTSTRYCKKHGKKIELSPQDLVSCDWEGNSGCNGGQPRLACDYVEFHGIVDDTCYPYTSGGGDSGKCKSKCADKKYKWKLYKDEFFTCSGYESESAIQKAIYEEGPVCGTMAVFQDFMSYTGGIYKHTTGELLGGHAITIVGWGEEEGTKFWKVQNSWGPAWGESGFFRIVRGENNCGIDSGATAGKPKSLHKTKIFMGKLLSKAFSLLFDDPEITYRLVMIGLDASGKTTTLYRLKFGEVGMTNPTIGFNVETIEYKNLNFTVWDIGGQEMVRPLWRHYYKGTNGVIFMVDSSDRNEKRINEVHDELHRLSGEEYLKDAPVLIFNNKRDVKGSMNSSELTESLNLHQFKKEYYVQNCCAITGDGLYDGFEWLSKAINKNNK</sequence>
<dbReference type="GO" id="GO:0008234">
    <property type="term" value="F:cysteine-type peptidase activity"/>
    <property type="evidence" value="ECO:0007669"/>
    <property type="project" value="InterPro"/>
</dbReference>
<feature type="binding site" evidence="11">
    <location>
        <begin position="426"/>
        <end position="429"/>
    </location>
    <ligand>
        <name>GTP</name>
        <dbReference type="ChEBI" id="CHEBI:37565"/>
    </ligand>
</feature>
<dbReference type="AlphaFoldDB" id="A0AAV7YUI6"/>
<evidence type="ECO:0000256" key="11">
    <source>
        <dbReference type="PIRSR" id="PIRSR606689-1"/>
    </source>
</evidence>
<dbReference type="PROSITE" id="PS00139">
    <property type="entry name" value="THIOL_PROTEASE_CYS"/>
    <property type="match status" value="1"/>
</dbReference>
<dbReference type="InterPro" id="IPR000169">
    <property type="entry name" value="Pept_cys_AS"/>
</dbReference>
<keyword evidence="6" id="KW-0931">ER-Golgi transport</keyword>
<dbReference type="InterPro" id="IPR024156">
    <property type="entry name" value="Small_GTPase_ARF"/>
</dbReference>
<evidence type="ECO:0000313" key="16">
    <source>
        <dbReference type="Proteomes" id="UP001146793"/>
    </source>
</evidence>
<dbReference type="SMART" id="SM00175">
    <property type="entry name" value="RAB"/>
    <property type="match status" value="1"/>
</dbReference>
<dbReference type="NCBIfam" id="TIGR00231">
    <property type="entry name" value="small_GTP"/>
    <property type="match status" value="1"/>
</dbReference>
<dbReference type="FunFam" id="3.40.50.300:FF:003500">
    <property type="entry name" value="ADP-ribosylation factor 1"/>
    <property type="match status" value="1"/>
</dbReference>
<evidence type="ECO:0000256" key="2">
    <source>
        <dbReference type="ARBA" id="ARBA00010290"/>
    </source>
</evidence>
<feature type="binding site" evidence="12">
    <location>
        <position position="346"/>
    </location>
    <ligand>
        <name>Mg(2+)</name>
        <dbReference type="ChEBI" id="CHEBI:18420"/>
    </ligand>
</feature>
<evidence type="ECO:0000313" key="15">
    <source>
        <dbReference type="EMBL" id="KAJ3432326.1"/>
    </source>
</evidence>
<keyword evidence="12" id="KW-0479">Metal-binding</keyword>
<dbReference type="GO" id="GO:0003924">
    <property type="term" value="F:GTPase activity"/>
    <property type="evidence" value="ECO:0007669"/>
    <property type="project" value="InterPro"/>
</dbReference>
<protein>
    <submittedName>
        <fullName evidence="15">E3 ubiquitin-protein ligase trim23</fullName>
    </submittedName>
</protein>
<dbReference type="Proteomes" id="UP001146793">
    <property type="component" value="Unassembled WGS sequence"/>
</dbReference>
<feature type="domain" description="Peptidase C1A papain C-terminal" evidence="14">
    <location>
        <begin position="67"/>
        <end position="286"/>
    </location>
</feature>
<dbReference type="SMART" id="SM00178">
    <property type="entry name" value="SAR"/>
    <property type="match status" value="1"/>
</dbReference>
<dbReference type="InterPro" id="IPR006689">
    <property type="entry name" value="Small_GTPase_ARF/SAR"/>
</dbReference>
<dbReference type="GO" id="GO:0015031">
    <property type="term" value="P:protein transport"/>
    <property type="evidence" value="ECO:0007669"/>
    <property type="project" value="UniProtKB-KW"/>
</dbReference>
<dbReference type="InterPro" id="IPR025660">
    <property type="entry name" value="Pept_his_AS"/>
</dbReference>
<evidence type="ECO:0000256" key="9">
    <source>
        <dbReference type="ARBA" id="ARBA00023134"/>
    </source>
</evidence>
<evidence type="ECO:0000256" key="7">
    <source>
        <dbReference type="ARBA" id="ARBA00022927"/>
    </source>
</evidence>
<dbReference type="GO" id="GO:0005794">
    <property type="term" value="C:Golgi apparatus"/>
    <property type="evidence" value="ECO:0007669"/>
    <property type="project" value="UniProtKB-SubCell"/>
</dbReference>
<dbReference type="SUPFAM" id="SSF52540">
    <property type="entry name" value="P-loop containing nucleoside triphosphate hydrolases"/>
    <property type="match status" value="1"/>
</dbReference>
<dbReference type="Pfam" id="PF00025">
    <property type="entry name" value="Arf"/>
    <property type="match status" value="1"/>
</dbReference>
<keyword evidence="13" id="KW-0732">Signal</keyword>
<comment type="caution">
    <text evidence="15">The sequence shown here is derived from an EMBL/GenBank/DDBJ whole genome shotgun (WGS) entry which is preliminary data.</text>
</comment>
<evidence type="ECO:0000256" key="5">
    <source>
        <dbReference type="ARBA" id="ARBA00022741"/>
    </source>
</evidence>
<name>A0AAV7YUI6_9EUKA</name>
<evidence type="ECO:0000256" key="1">
    <source>
        <dbReference type="ARBA" id="ARBA00004555"/>
    </source>
</evidence>
<feature type="binding site" evidence="12">
    <location>
        <position position="329"/>
    </location>
    <ligand>
        <name>Mg(2+)</name>
        <dbReference type="ChEBI" id="CHEBI:18420"/>
    </ligand>
</feature>
<feature type="binding site" evidence="11">
    <location>
        <begin position="322"/>
        <end position="329"/>
    </location>
    <ligand>
        <name>GTP</name>
        <dbReference type="ChEBI" id="CHEBI:37565"/>
    </ligand>
</feature>
<proteinExistence type="inferred from homology"/>
<dbReference type="GO" id="GO:0006508">
    <property type="term" value="P:proteolysis"/>
    <property type="evidence" value="ECO:0007669"/>
    <property type="project" value="InterPro"/>
</dbReference>
<dbReference type="InterPro" id="IPR000668">
    <property type="entry name" value="Peptidase_C1A_C"/>
</dbReference>
<dbReference type="GO" id="GO:0005525">
    <property type="term" value="F:GTP binding"/>
    <property type="evidence" value="ECO:0007669"/>
    <property type="project" value="UniProtKB-KW"/>
</dbReference>
<dbReference type="EMBL" id="JANTQA010000047">
    <property type="protein sequence ID" value="KAJ3432326.1"/>
    <property type="molecule type" value="Genomic_DNA"/>
</dbReference>
<dbReference type="GO" id="GO:0016192">
    <property type="term" value="P:vesicle-mediated transport"/>
    <property type="evidence" value="ECO:0007669"/>
    <property type="project" value="UniProtKB-KW"/>
</dbReference>
<dbReference type="CDD" id="cd00878">
    <property type="entry name" value="Arf_Arl"/>
    <property type="match status" value="1"/>
</dbReference>
<dbReference type="SUPFAM" id="SSF54001">
    <property type="entry name" value="Cysteine proteinases"/>
    <property type="match status" value="1"/>
</dbReference>
<dbReference type="SMART" id="SM00177">
    <property type="entry name" value="ARF"/>
    <property type="match status" value="1"/>
</dbReference>
<dbReference type="SMART" id="SM00645">
    <property type="entry name" value="Pept_C1"/>
    <property type="match status" value="1"/>
</dbReference>
<dbReference type="InterPro" id="IPR005225">
    <property type="entry name" value="Small_GTP-bd"/>
</dbReference>
<evidence type="ECO:0000256" key="13">
    <source>
        <dbReference type="SAM" id="SignalP"/>
    </source>
</evidence>
<keyword evidence="10" id="KW-0449">Lipoprotein</keyword>
<dbReference type="PROSITE" id="PS00639">
    <property type="entry name" value="THIOL_PROTEASE_HIS"/>
    <property type="match status" value="1"/>
</dbReference>
<evidence type="ECO:0000256" key="4">
    <source>
        <dbReference type="ARBA" id="ARBA00022707"/>
    </source>
</evidence>
<dbReference type="Pfam" id="PF00112">
    <property type="entry name" value="Peptidase_C1"/>
    <property type="match status" value="1"/>
</dbReference>
<dbReference type="InterPro" id="IPR027417">
    <property type="entry name" value="P-loop_NTPase"/>
</dbReference>
<comment type="similarity">
    <text evidence="2">Belongs to the small GTPase superfamily. Arf family.</text>
</comment>
<keyword evidence="7" id="KW-0653">Protein transport</keyword>
<evidence type="ECO:0000256" key="3">
    <source>
        <dbReference type="ARBA" id="ARBA00022448"/>
    </source>
</evidence>
<dbReference type="GO" id="GO:0046872">
    <property type="term" value="F:metal ion binding"/>
    <property type="evidence" value="ECO:0007669"/>
    <property type="project" value="UniProtKB-KW"/>
</dbReference>
<evidence type="ECO:0000256" key="12">
    <source>
        <dbReference type="PIRSR" id="PIRSR606689-2"/>
    </source>
</evidence>
<keyword evidence="9 11" id="KW-0342">GTP-binding</keyword>
<evidence type="ECO:0000256" key="6">
    <source>
        <dbReference type="ARBA" id="ARBA00022892"/>
    </source>
</evidence>